<comment type="caution">
    <text evidence="3">The sequence shown here is derived from an EMBL/GenBank/DDBJ whole genome shotgun (WGS) entry which is preliminary data.</text>
</comment>
<reference evidence="3 4" key="1">
    <citation type="journal article" date="2019" name="Int. J. Syst. Evol. Microbiol.">
        <title>The Global Catalogue of Microorganisms (GCM) 10K type strain sequencing project: providing services to taxonomists for standard genome sequencing and annotation.</title>
        <authorList>
            <consortium name="The Broad Institute Genomics Platform"/>
            <consortium name="The Broad Institute Genome Sequencing Center for Infectious Disease"/>
            <person name="Wu L."/>
            <person name="Ma J."/>
        </authorList>
    </citation>
    <scope>NUCLEOTIDE SEQUENCE [LARGE SCALE GENOMIC DNA]</scope>
    <source>
        <strain evidence="3 4">JCM 15608</strain>
    </source>
</reference>
<dbReference type="InterPro" id="IPR003010">
    <property type="entry name" value="C-N_Hydrolase"/>
</dbReference>
<dbReference type="GO" id="GO:0016787">
    <property type="term" value="F:hydrolase activity"/>
    <property type="evidence" value="ECO:0007669"/>
    <property type="project" value="UniProtKB-KW"/>
</dbReference>
<name>A0ABN1L390_9GAMM</name>
<sequence>MVNTSTMQDQPNSQVLLSAIQLSSCTDVEINLQSIAKQLSQLTEQQLASDSQNHQHIVVLPECCLLFGAKDSEQLNLAQKTADNQYLHQQLAKLAKQFQVYLVAGTIPILGSKNDKFTNSSCVFSPLGEQLGQYDKIHLFDVEVTDNTQSYCESRYTQAGAINDSNISIVKTPLVNIGLTVCFDLRFPQLFQKLSQQGANVITVPSAFTQVTGEAHWQTLLQARAIENQMYIIAAGQEGTHENGRKTWGHSMIISPWGDILTCLAQGEGFISAVYDPAHLADIRQRMPLKSPLSK</sequence>
<dbReference type="InterPro" id="IPR045254">
    <property type="entry name" value="Nit1/2_C-N_Hydrolase"/>
</dbReference>
<evidence type="ECO:0000313" key="4">
    <source>
        <dbReference type="Proteomes" id="UP001500021"/>
    </source>
</evidence>
<dbReference type="Proteomes" id="UP001500021">
    <property type="component" value="Unassembled WGS sequence"/>
</dbReference>
<evidence type="ECO:0000259" key="2">
    <source>
        <dbReference type="PROSITE" id="PS50263"/>
    </source>
</evidence>
<dbReference type="PANTHER" id="PTHR23088">
    <property type="entry name" value="NITRILASE-RELATED"/>
    <property type="match status" value="1"/>
</dbReference>
<dbReference type="SUPFAM" id="SSF56317">
    <property type="entry name" value="Carbon-nitrogen hydrolase"/>
    <property type="match status" value="1"/>
</dbReference>
<dbReference type="Gene3D" id="3.60.110.10">
    <property type="entry name" value="Carbon-nitrogen hydrolase"/>
    <property type="match status" value="1"/>
</dbReference>
<dbReference type="PROSITE" id="PS50263">
    <property type="entry name" value="CN_HYDROLASE"/>
    <property type="match status" value="1"/>
</dbReference>
<dbReference type="RefSeq" id="WP_343814565.1">
    <property type="nucleotide sequence ID" value="NZ_BAAAFA010000001.1"/>
</dbReference>
<dbReference type="InterPro" id="IPR036526">
    <property type="entry name" value="C-N_Hydrolase_sf"/>
</dbReference>
<accession>A0ABN1L390</accession>
<feature type="domain" description="CN hydrolase" evidence="2">
    <location>
        <begin position="15"/>
        <end position="277"/>
    </location>
</feature>
<proteinExistence type="predicted"/>
<keyword evidence="1 3" id="KW-0378">Hydrolase</keyword>
<dbReference type="CDD" id="cd07572">
    <property type="entry name" value="nit"/>
    <property type="match status" value="1"/>
</dbReference>
<protein>
    <submittedName>
        <fullName evidence="3">Carbon-nitrogen hydrolase family protein</fullName>
    </submittedName>
</protein>
<keyword evidence="4" id="KW-1185">Reference proteome</keyword>
<evidence type="ECO:0000313" key="3">
    <source>
        <dbReference type="EMBL" id="GAA0811817.1"/>
    </source>
</evidence>
<dbReference type="EMBL" id="BAAAFA010000001">
    <property type="protein sequence ID" value="GAA0811817.1"/>
    <property type="molecule type" value="Genomic_DNA"/>
</dbReference>
<gene>
    <name evidence="3" type="ORF">GCM10009111_04830</name>
</gene>
<evidence type="ECO:0000256" key="1">
    <source>
        <dbReference type="ARBA" id="ARBA00022801"/>
    </source>
</evidence>
<dbReference type="Pfam" id="PF00795">
    <property type="entry name" value="CN_hydrolase"/>
    <property type="match status" value="1"/>
</dbReference>
<dbReference type="PANTHER" id="PTHR23088:SF27">
    <property type="entry name" value="DEAMINATED GLUTATHIONE AMIDASE"/>
    <property type="match status" value="1"/>
</dbReference>
<organism evidence="3 4">
    <name type="scientific">Colwellia asteriadis</name>
    <dbReference type="NCBI Taxonomy" id="517723"/>
    <lineage>
        <taxon>Bacteria</taxon>
        <taxon>Pseudomonadati</taxon>
        <taxon>Pseudomonadota</taxon>
        <taxon>Gammaproteobacteria</taxon>
        <taxon>Alteromonadales</taxon>
        <taxon>Colwelliaceae</taxon>
        <taxon>Colwellia</taxon>
    </lineage>
</organism>